<evidence type="ECO:0000256" key="1">
    <source>
        <dbReference type="SAM" id="MobiDB-lite"/>
    </source>
</evidence>
<keyword evidence="3" id="KW-1185">Reference proteome</keyword>
<dbReference type="Proteomes" id="UP000184364">
    <property type="component" value="Unassembled WGS sequence"/>
</dbReference>
<dbReference type="EMBL" id="FRAV01000003">
    <property type="protein sequence ID" value="SHK38426.1"/>
    <property type="molecule type" value="Genomic_DNA"/>
</dbReference>
<dbReference type="InterPro" id="IPR005901">
    <property type="entry name" value="GLPGLI"/>
</dbReference>
<accession>A0A1M6S166</accession>
<sequence length="279" mass="32370">MKKIFLVLFLLSVLIIDAQSQRFVYEYRLVADSTAKKDVKTEIMYLDVSKKGSKFYSSEVAISDSMREDRIKKGIHDFSGINFGYIPFVVEKSYPDYKTLFFNSLDVDKYKVTDDRPQNWKILPDKEKIGEFTAQKATLDFGGRKWTAWFVTDIPIQDGPYKFHGLPGLIVKIEDKTNSHSFVLKEVKKRNEDWVTEGEKKSFTKVIPVNMETYKKQFIESRNNPTKGLRQMLASGTKVIMMGENGKPIEPEMMMKMREKEGKEENAKNNNLLELDLLK</sequence>
<dbReference type="NCBIfam" id="TIGR01200">
    <property type="entry name" value="GLPGLI"/>
    <property type="match status" value="1"/>
</dbReference>
<organism evidence="2 3">
    <name type="scientific">Chryseobacterium polytrichastri</name>
    <dbReference type="NCBI Taxonomy" id="1302687"/>
    <lineage>
        <taxon>Bacteria</taxon>
        <taxon>Pseudomonadati</taxon>
        <taxon>Bacteroidota</taxon>
        <taxon>Flavobacteriia</taxon>
        <taxon>Flavobacteriales</taxon>
        <taxon>Weeksellaceae</taxon>
        <taxon>Chryseobacterium group</taxon>
        <taxon>Chryseobacterium</taxon>
    </lineage>
</organism>
<gene>
    <name evidence="2" type="ORF">SAMN05444267_1003136</name>
</gene>
<feature type="compositionally biased region" description="Low complexity" evidence="1">
    <location>
        <begin position="268"/>
        <end position="279"/>
    </location>
</feature>
<dbReference type="RefSeq" id="WP_073290792.1">
    <property type="nucleotide sequence ID" value="NZ_FRAV01000003.1"/>
</dbReference>
<dbReference type="OrthoDB" id="1440774at2"/>
<dbReference type="Pfam" id="PF09697">
    <property type="entry name" value="Porph_ging"/>
    <property type="match status" value="1"/>
</dbReference>
<reference evidence="3" key="1">
    <citation type="submission" date="2016-11" db="EMBL/GenBank/DDBJ databases">
        <authorList>
            <person name="Varghese N."/>
            <person name="Submissions S."/>
        </authorList>
    </citation>
    <scope>NUCLEOTIDE SEQUENCE [LARGE SCALE GENOMIC DNA]</scope>
    <source>
        <strain evidence="3">DSM 26899</strain>
    </source>
</reference>
<evidence type="ECO:0000313" key="3">
    <source>
        <dbReference type="Proteomes" id="UP000184364"/>
    </source>
</evidence>
<evidence type="ECO:0000313" key="2">
    <source>
        <dbReference type="EMBL" id="SHK38426.1"/>
    </source>
</evidence>
<protein>
    <submittedName>
        <fullName evidence="2">GLPGLI family protein</fullName>
    </submittedName>
</protein>
<dbReference type="STRING" id="1302687.SAMN05444267_1003136"/>
<feature type="region of interest" description="Disordered" evidence="1">
    <location>
        <begin position="260"/>
        <end position="279"/>
    </location>
</feature>
<name>A0A1M6S166_9FLAO</name>
<proteinExistence type="predicted"/>
<dbReference type="AlphaFoldDB" id="A0A1M6S166"/>